<dbReference type="Gene3D" id="3.40.50.150">
    <property type="entry name" value="Vaccinia Virus protein VP39"/>
    <property type="match status" value="1"/>
</dbReference>
<reference evidence="1 2" key="1">
    <citation type="submission" date="2019-04" db="EMBL/GenBank/DDBJ databases">
        <authorList>
            <consortium name="Pathogen Informatics"/>
        </authorList>
    </citation>
    <scope>NUCLEOTIDE SEQUENCE [LARGE SCALE GENOMIC DNA]</scope>
    <source>
        <strain evidence="1 2">NCTC9239</strain>
    </source>
</reference>
<evidence type="ECO:0008006" key="3">
    <source>
        <dbReference type="Google" id="ProtNLM"/>
    </source>
</evidence>
<keyword evidence="2" id="KW-1185">Reference proteome</keyword>
<protein>
    <recommendedName>
        <fullName evidence="3">Methyltransferase domain</fullName>
    </recommendedName>
</protein>
<evidence type="ECO:0000313" key="1">
    <source>
        <dbReference type="EMBL" id="VTO18719.1"/>
    </source>
</evidence>
<organism evidence="1 2">
    <name type="scientific">Brevundimonas vancanneytii</name>
    <dbReference type="NCBI Taxonomy" id="1325724"/>
    <lineage>
        <taxon>Bacteria</taxon>
        <taxon>Pseudomonadati</taxon>
        <taxon>Pseudomonadota</taxon>
        <taxon>Alphaproteobacteria</taxon>
        <taxon>Caulobacterales</taxon>
        <taxon>Caulobacteraceae</taxon>
        <taxon>Brevundimonas</taxon>
    </lineage>
</organism>
<dbReference type="SUPFAM" id="SSF53335">
    <property type="entry name" value="S-adenosyl-L-methionine-dependent methyltransferases"/>
    <property type="match status" value="1"/>
</dbReference>
<dbReference type="InterPro" id="IPR029063">
    <property type="entry name" value="SAM-dependent_MTases_sf"/>
</dbReference>
<dbReference type="AlphaFoldDB" id="A0A4P1KGY0"/>
<evidence type="ECO:0000313" key="2">
    <source>
        <dbReference type="Proteomes" id="UP000309952"/>
    </source>
</evidence>
<name>A0A4P1KGY0_9CAUL</name>
<sequence>MTLAAAEDGAYNFIFSFDSLVHAEIDVFHSYIPELLRKLKPGGAAFIHHSNYAAGQLPEGHHDHSRGASVSGAAVADIITASGGGVIVQEVITWIDAHLLDCLTLFGRQDGGHQQPPALLSNPHFGEEANLIARFQAPYSSI</sequence>
<dbReference type="EMBL" id="LR588407">
    <property type="protein sequence ID" value="VTO18719.1"/>
    <property type="molecule type" value="Genomic_DNA"/>
</dbReference>
<proteinExistence type="predicted"/>
<accession>A0A4P1KGY0</accession>
<dbReference type="Proteomes" id="UP000309952">
    <property type="component" value="Chromosome"/>
</dbReference>
<gene>
    <name evidence="1" type="ORF">NCTC9239_02867</name>
</gene>
<dbReference type="KEGG" id="bvy:NCTC9239_02867"/>